<keyword evidence="8" id="KW-0547">Nucleotide-binding</keyword>
<dbReference type="FunFam" id="3.30.565.10:FF:000013">
    <property type="entry name" value="Two-component sensor histidine kinase"/>
    <property type="match status" value="1"/>
</dbReference>
<dbReference type="FunFam" id="1.10.287.130:FF:000008">
    <property type="entry name" value="Two-component sensor histidine kinase"/>
    <property type="match status" value="1"/>
</dbReference>
<dbReference type="PANTHER" id="PTHR45528">
    <property type="entry name" value="SENSOR HISTIDINE KINASE CPXA"/>
    <property type="match status" value="1"/>
</dbReference>
<dbReference type="Gene3D" id="6.10.340.10">
    <property type="match status" value="1"/>
</dbReference>
<accession>A0A1I1A9V6</accession>
<dbReference type="InterPro" id="IPR003594">
    <property type="entry name" value="HATPase_dom"/>
</dbReference>
<dbReference type="SMART" id="SM00387">
    <property type="entry name" value="HATPase_c"/>
    <property type="match status" value="1"/>
</dbReference>
<evidence type="ECO:0000256" key="5">
    <source>
        <dbReference type="ARBA" id="ARBA00022553"/>
    </source>
</evidence>
<dbReference type="InterPro" id="IPR036890">
    <property type="entry name" value="HATPase_C_sf"/>
</dbReference>
<keyword evidence="9 17" id="KW-0418">Kinase</keyword>
<comment type="subcellular location">
    <subcellularLocation>
        <location evidence="2">Cell membrane</location>
        <topology evidence="2">Multi-pass membrane protein</topology>
    </subcellularLocation>
</comment>
<feature type="transmembrane region" description="Helical" evidence="14">
    <location>
        <begin position="6"/>
        <end position="30"/>
    </location>
</feature>
<dbReference type="Proteomes" id="UP000198619">
    <property type="component" value="Unassembled WGS sequence"/>
</dbReference>
<dbReference type="SUPFAM" id="SSF55874">
    <property type="entry name" value="ATPase domain of HSP90 chaperone/DNA topoisomerase II/histidine kinase"/>
    <property type="match status" value="1"/>
</dbReference>
<evidence type="ECO:0000256" key="9">
    <source>
        <dbReference type="ARBA" id="ARBA00022777"/>
    </source>
</evidence>
<evidence type="ECO:0000313" key="18">
    <source>
        <dbReference type="Proteomes" id="UP000198619"/>
    </source>
</evidence>
<dbReference type="CDD" id="cd06225">
    <property type="entry name" value="HAMP"/>
    <property type="match status" value="1"/>
</dbReference>
<dbReference type="EMBL" id="FOKI01000030">
    <property type="protein sequence ID" value="SFB33288.1"/>
    <property type="molecule type" value="Genomic_DNA"/>
</dbReference>
<keyword evidence="5" id="KW-0597">Phosphoprotein</keyword>
<dbReference type="PRINTS" id="PR00344">
    <property type="entry name" value="BCTRLSENSOR"/>
</dbReference>
<evidence type="ECO:0000259" key="16">
    <source>
        <dbReference type="PROSITE" id="PS50885"/>
    </source>
</evidence>
<evidence type="ECO:0000256" key="12">
    <source>
        <dbReference type="ARBA" id="ARBA00023012"/>
    </source>
</evidence>
<organism evidence="17 18">
    <name type="scientific">Clostridium frigidicarnis</name>
    <dbReference type="NCBI Taxonomy" id="84698"/>
    <lineage>
        <taxon>Bacteria</taxon>
        <taxon>Bacillati</taxon>
        <taxon>Bacillota</taxon>
        <taxon>Clostridia</taxon>
        <taxon>Eubacteriales</taxon>
        <taxon>Clostridiaceae</taxon>
        <taxon>Clostridium</taxon>
    </lineage>
</organism>
<proteinExistence type="predicted"/>
<evidence type="ECO:0000256" key="1">
    <source>
        <dbReference type="ARBA" id="ARBA00000085"/>
    </source>
</evidence>
<keyword evidence="11 14" id="KW-1133">Transmembrane helix</keyword>
<dbReference type="SUPFAM" id="SSF47384">
    <property type="entry name" value="Homodimeric domain of signal transducing histidine kinase"/>
    <property type="match status" value="1"/>
</dbReference>
<evidence type="ECO:0000256" key="11">
    <source>
        <dbReference type="ARBA" id="ARBA00022989"/>
    </source>
</evidence>
<keyword evidence="7 14" id="KW-0812">Transmembrane</keyword>
<dbReference type="Pfam" id="PF02518">
    <property type="entry name" value="HATPase_c"/>
    <property type="match status" value="1"/>
</dbReference>
<evidence type="ECO:0000256" key="2">
    <source>
        <dbReference type="ARBA" id="ARBA00004651"/>
    </source>
</evidence>
<evidence type="ECO:0000256" key="14">
    <source>
        <dbReference type="SAM" id="Phobius"/>
    </source>
</evidence>
<dbReference type="Gene3D" id="3.30.565.10">
    <property type="entry name" value="Histidine kinase-like ATPase, C-terminal domain"/>
    <property type="match status" value="1"/>
</dbReference>
<protein>
    <recommendedName>
        <fullName evidence="3">histidine kinase</fullName>
        <ecNumber evidence="3">2.7.13.3</ecNumber>
    </recommendedName>
</protein>
<dbReference type="AlphaFoldDB" id="A0A1I1A9V6"/>
<keyword evidence="13 14" id="KW-0472">Membrane</keyword>
<dbReference type="STRING" id="84698.SAMN04488528_103024"/>
<comment type="catalytic activity">
    <reaction evidence="1">
        <text>ATP + protein L-histidine = ADP + protein N-phospho-L-histidine.</text>
        <dbReference type="EC" id="2.7.13.3"/>
    </reaction>
</comment>
<feature type="domain" description="HAMP" evidence="16">
    <location>
        <begin position="84"/>
        <end position="136"/>
    </location>
</feature>
<dbReference type="RefSeq" id="WP_090042503.1">
    <property type="nucleotide sequence ID" value="NZ_FOKI01000030.1"/>
</dbReference>
<dbReference type="Pfam" id="PF00512">
    <property type="entry name" value="HisKA"/>
    <property type="match status" value="1"/>
</dbReference>
<reference evidence="17 18" key="1">
    <citation type="submission" date="2016-10" db="EMBL/GenBank/DDBJ databases">
        <authorList>
            <person name="de Groot N.N."/>
        </authorList>
    </citation>
    <scope>NUCLEOTIDE SEQUENCE [LARGE SCALE GENOMIC DNA]</scope>
    <source>
        <strain evidence="17 18">DSM 12271</strain>
    </source>
</reference>
<dbReference type="PROSITE" id="PS50885">
    <property type="entry name" value="HAMP"/>
    <property type="match status" value="1"/>
</dbReference>
<evidence type="ECO:0000256" key="4">
    <source>
        <dbReference type="ARBA" id="ARBA00022475"/>
    </source>
</evidence>
<dbReference type="InterPro" id="IPR036097">
    <property type="entry name" value="HisK_dim/P_sf"/>
</dbReference>
<dbReference type="CDD" id="cd00082">
    <property type="entry name" value="HisKA"/>
    <property type="match status" value="1"/>
</dbReference>
<evidence type="ECO:0000256" key="7">
    <source>
        <dbReference type="ARBA" id="ARBA00022692"/>
    </source>
</evidence>
<dbReference type="Gene3D" id="1.10.287.130">
    <property type="match status" value="1"/>
</dbReference>
<dbReference type="InterPro" id="IPR004358">
    <property type="entry name" value="Sig_transdc_His_kin-like_C"/>
</dbReference>
<dbReference type="InterPro" id="IPR003660">
    <property type="entry name" value="HAMP_dom"/>
</dbReference>
<dbReference type="GO" id="GO:0000155">
    <property type="term" value="F:phosphorelay sensor kinase activity"/>
    <property type="evidence" value="ECO:0007669"/>
    <property type="project" value="InterPro"/>
</dbReference>
<feature type="transmembrane region" description="Helical" evidence="14">
    <location>
        <begin position="61"/>
        <end position="82"/>
    </location>
</feature>
<dbReference type="CDD" id="cd00075">
    <property type="entry name" value="HATPase"/>
    <property type="match status" value="1"/>
</dbReference>
<evidence type="ECO:0000256" key="10">
    <source>
        <dbReference type="ARBA" id="ARBA00022840"/>
    </source>
</evidence>
<dbReference type="InterPro" id="IPR005467">
    <property type="entry name" value="His_kinase_dom"/>
</dbReference>
<evidence type="ECO:0000256" key="3">
    <source>
        <dbReference type="ARBA" id="ARBA00012438"/>
    </source>
</evidence>
<dbReference type="EC" id="2.7.13.3" evidence="3"/>
<sequence>MKNKRLYKYCLASLIDILIAIVLTYMTLVISKKILDYLQRYTTSQFVYYFWQIWKRLKYGIFGESINIVIGAILFSVFYLLITYRKTKSLVAIINETEIMANGDLGRVIQVKSKGDIKNLAENINNISKQLKDITIAERNAQKTKNDLITNVSHDLRTPLTSVMGYLEIIDTDQYKDEVALRYYANIAYEKSKSLNLLINDLFELTKMQNSTINLDKVDINLVELLGQVVACFEYQFKSARMQSRINFSNDKLIVNADAGKLVRAFENLLSNAIKYGQDGYYVDVVTKIEEDMAVIQIINYGGSIPSIDLPYIFDRFYRVEKSRNSNIGGSGLGLAITKNIIELHEGMILAYSDEDRTIFEVRLPVK</sequence>
<feature type="domain" description="Histidine kinase" evidence="15">
    <location>
        <begin position="151"/>
        <end position="367"/>
    </location>
</feature>
<keyword evidence="4" id="KW-1003">Cell membrane</keyword>
<evidence type="ECO:0000313" key="17">
    <source>
        <dbReference type="EMBL" id="SFB33288.1"/>
    </source>
</evidence>
<evidence type="ECO:0000256" key="8">
    <source>
        <dbReference type="ARBA" id="ARBA00022741"/>
    </source>
</evidence>
<gene>
    <name evidence="17" type="ORF">SAMN04488528_103024</name>
</gene>
<evidence type="ECO:0000256" key="6">
    <source>
        <dbReference type="ARBA" id="ARBA00022679"/>
    </source>
</evidence>
<keyword evidence="6" id="KW-0808">Transferase</keyword>
<keyword evidence="12" id="KW-0902">Two-component regulatory system</keyword>
<dbReference type="InterPro" id="IPR050398">
    <property type="entry name" value="HssS/ArlS-like"/>
</dbReference>
<dbReference type="PROSITE" id="PS50109">
    <property type="entry name" value="HIS_KIN"/>
    <property type="match status" value="1"/>
</dbReference>
<evidence type="ECO:0000256" key="13">
    <source>
        <dbReference type="ARBA" id="ARBA00023136"/>
    </source>
</evidence>
<evidence type="ECO:0000259" key="15">
    <source>
        <dbReference type="PROSITE" id="PS50109"/>
    </source>
</evidence>
<dbReference type="GO" id="GO:0005524">
    <property type="term" value="F:ATP binding"/>
    <property type="evidence" value="ECO:0007669"/>
    <property type="project" value="UniProtKB-KW"/>
</dbReference>
<keyword evidence="10" id="KW-0067">ATP-binding</keyword>
<name>A0A1I1A9V6_9CLOT</name>
<dbReference type="SMART" id="SM00388">
    <property type="entry name" value="HisKA"/>
    <property type="match status" value="1"/>
</dbReference>
<dbReference type="OrthoDB" id="9792991at2"/>
<dbReference type="InterPro" id="IPR003661">
    <property type="entry name" value="HisK_dim/P_dom"/>
</dbReference>
<keyword evidence="18" id="KW-1185">Reference proteome</keyword>
<dbReference type="GO" id="GO:0005886">
    <property type="term" value="C:plasma membrane"/>
    <property type="evidence" value="ECO:0007669"/>
    <property type="project" value="UniProtKB-SubCell"/>
</dbReference>
<dbReference type="PANTHER" id="PTHR45528:SF1">
    <property type="entry name" value="SENSOR HISTIDINE KINASE CPXA"/>
    <property type="match status" value="1"/>
</dbReference>